<evidence type="ECO:0000313" key="2">
    <source>
        <dbReference type="Proteomes" id="UP000051330"/>
    </source>
</evidence>
<reference evidence="1 2" key="1">
    <citation type="journal article" date="2015" name="Genome Announc.">
        <title>Expanding the biotechnology potential of lactobacilli through comparative genomics of 213 strains and associated genera.</title>
        <authorList>
            <person name="Sun Z."/>
            <person name="Harris H.M."/>
            <person name="McCann A."/>
            <person name="Guo C."/>
            <person name="Argimon S."/>
            <person name="Zhang W."/>
            <person name="Yang X."/>
            <person name="Jeffery I.B."/>
            <person name="Cooney J.C."/>
            <person name="Kagawa T.F."/>
            <person name="Liu W."/>
            <person name="Song Y."/>
            <person name="Salvetti E."/>
            <person name="Wrobel A."/>
            <person name="Rasinkangas P."/>
            <person name="Parkhill J."/>
            <person name="Rea M.C."/>
            <person name="O'Sullivan O."/>
            <person name="Ritari J."/>
            <person name="Douillard F.P."/>
            <person name="Paul Ross R."/>
            <person name="Yang R."/>
            <person name="Briner A.E."/>
            <person name="Felis G.E."/>
            <person name="de Vos W.M."/>
            <person name="Barrangou R."/>
            <person name="Klaenhammer T.R."/>
            <person name="Caufield P.W."/>
            <person name="Cui Y."/>
            <person name="Zhang H."/>
            <person name="O'Toole P.W."/>
        </authorList>
    </citation>
    <scope>NUCLEOTIDE SEQUENCE [LARGE SCALE GENOMIC DNA]</scope>
    <source>
        <strain evidence="1 2">DSM 12744</strain>
    </source>
</reference>
<sequence>MADKKKDKQQQIQIEQVMLDPHFDETMVAKTIAAAKESLSHLIVDDTIALGAQNGITAG</sequence>
<accession>A0A0R1MZ05</accession>
<comment type="caution">
    <text evidence="1">The sequence shown here is derived from an EMBL/GenBank/DDBJ whole genome shotgun (WGS) entry which is preliminary data.</text>
</comment>
<evidence type="ECO:0000313" key="1">
    <source>
        <dbReference type="EMBL" id="KRL12761.1"/>
    </source>
</evidence>
<proteinExistence type="predicted"/>
<dbReference type="STRING" id="1423792.FD09_GL002747"/>
<protein>
    <submittedName>
        <fullName evidence="1">Uncharacterized protein</fullName>
    </submittedName>
</protein>
<dbReference type="AlphaFoldDB" id="A0A0R1MZ05"/>
<keyword evidence="2" id="KW-1185">Reference proteome</keyword>
<dbReference type="Proteomes" id="UP000051330">
    <property type="component" value="Unassembled WGS sequence"/>
</dbReference>
<organism evidence="1 2">
    <name type="scientific">Schleiferilactobacillus perolens DSM 12744</name>
    <dbReference type="NCBI Taxonomy" id="1423792"/>
    <lineage>
        <taxon>Bacteria</taxon>
        <taxon>Bacillati</taxon>
        <taxon>Bacillota</taxon>
        <taxon>Bacilli</taxon>
        <taxon>Lactobacillales</taxon>
        <taxon>Lactobacillaceae</taxon>
        <taxon>Schleiferilactobacillus</taxon>
    </lineage>
</organism>
<name>A0A0R1MZ05_9LACO</name>
<dbReference type="EMBL" id="AZEC01000006">
    <property type="protein sequence ID" value="KRL12761.1"/>
    <property type="molecule type" value="Genomic_DNA"/>
</dbReference>
<dbReference type="RefSeq" id="WP_057820332.1">
    <property type="nucleotide sequence ID" value="NZ_AZEC01000006.1"/>
</dbReference>
<gene>
    <name evidence="1" type="ORF">FD09_GL002747</name>
</gene>